<feature type="compositionally biased region" description="Basic and acidic residues" evidence="3">
    <location>
        <begin position="757"/>
        <end position="766"/>
    </location>
</feature>
<dbReference type="InterPro" id="IPR036322">
    <property type="entry name" value="WD40_repeat_dom_sf"/>
</dbReference>
<reference evidence="5" key="1">
    <citation type="journal article" date="2023" name="PhytoFront">
        <title>Draft Genome Resources of Seven Strains of Tilletia horrida, Causal Agent of Kernel Smut of Rice.</title>
        <authorList>
            <person name="Khanal S."/>
            <person name="Antony Babu S."/>
            <person name="Zhou X.G."/>
        </authorList>
    </citation>
    <scope>NUCLEOTIDE SEQUENCE</scope>
    <source>
        <strain evidence="5">TX6</strain>
    </source>
</reference>
<evidence type="ECO:0000313" key="5">
    <source>
        <dbReference type="EMBL" id="KAK0557552.1"/>
    </source>
</evidence>
<gene>
    <name evidence="5" type="primary">RIC1</name>
    <name evidence="5" type="ORF">OC846_000340</name>
</gene>
<evidence type="ECO:0000256" key="2">
    <source>
        <dbReference type="ARBA" id="ARBA00023136"/>
    </source>
</evidence>
<dbReference type="PANTHER" id="PTHR22746:SF10">
    <property type="entry name" value="GUANINE NUCLEOTIDE EXCHANGE FACTOR SUBUNIT RIC1"/>
    <property type="match status" value="1"/>
</dbReference>
<feature type="compositionally biased region" description="Low complexity" evidence="3">
    <location>
        <begin position="1206"/>
        <end position="1215"/>
    </location>
</feature>
<dbReference type="Pfam" id="PF25440">
    <property type="entry name" value="Beta-prop_RIC1_2nd"/>
    <property type="match status" value="1"/>
</dbReference>
<feature type="compositionally biased region" description="Polar residues" evidence="3">
    <location>
        <begin position="1157"/>
        <end position="1168"/>
    </location>
</feature>
<comment type="subcellular location">
    <subcellularLocation>
        <location evidence="1">Membrane</location>
    </subcellularLocation>
</comment>
<evidence type="ECO:0000259" key="4">
    <source>
        <dbReference type="Pfam" id="PF07064"/>
    </source>
</evidence>
<evidence type="ECO:0000313" key="6">
    <source>
        <dbReference type="Proteomes" id="UP001176517"/>
    </source>
</evidence>
<feature type="region of interest" description="Disordered" evidence="3">
    <location>
        <begin position="1152"/>
        <end position="1229"/>
    </location>
</feature>
<dbReference type="Proteomes" id="UP001176517">
    <property type="component" value="Unassembled WGS sequence"/>
</dbReference>
<organism evidence="5 6">
    <name type="scientific">Tilletia horrida</name>
    <dbReference type="NCBI Taxonomy" id="155126"/>
    <lineage>
        <taxon>Eukaryota</taxon>
        <taxon>Fungi</taxon>
        <taxon>Dikarya</taxon>
        <taxon>Basidiomycota</taxon>
        <taxon>Ustilaginomycotina</taxon>
        <taxon>Exobasidiomycetes</taxon>
        <taxon>Tilletiales</taxon>
        <taxon>Tilletiaceae</taxon>
        <taxon>Tilletia</taxon>
    </lineage>
</organism>
<feature type="domain" description="RIC1 C-terminal alpha solenoid region" evidence="4">
    <location>
        <begin position="845"/>
        <end position="1070"/>
    </location>
</feature>
<dbReference type="SUPFAM" id="SSF50978">
    <property type="entry name" value="WD40 repeat-like"/>
    <property type="match status" value="1"/>
</dbReference>
<name>A0AAN6GVA1_9BASI</name>
<dbReference type="GO" id="GO:0006886">
    <property type="term" value="P:intracellular protein transport"/>
    <property type="evidence" value="ECO:0007669"/>
    <property type="project" value="InterPro"/>
</dbReference>
<feature type="region of interest" description="Disordered" evidence="3">
    <location>
        <begin position="750"/>
        <end position="786"/>
    </location>
</feature>
<evidence type="ECO:0000256" key="3">
    <source>
        <dbReference type="SAM" id="MobiDB-lite"/>
    </source>
</evidence>
<comment type="caution">
    <text evidence="5">The sequence shown here is derived from an EMBL/GenBank/DDBJ whole genome shotgun (WGS) entry which is preliminary data.</text>
</comment>
<dbReference type="GO" id="GO:0034066">
    <property type="term" value="C:Ric1-Rgp1 guanyl-nucleotide exchange factor complex"/>
    <property type="evidence" value="ECO:0007669"/>
    <property type="project" value="InterPro"/>
</dbReference>
<dbReference type="AlphaFoldDB" id="A0AAN6GVA1"/>
<dbReference type="InterPro" id="IPR015943">
    <property type="entry name" value="WD40/YVTN_repeat-like_dom_sf"/>
</dbReference>
<dbReference type="GO" id="GO:0042147">
    <property type="term" value="P:retrograde transport, endosome to Golgi"/>
    <property type="evidence" value="ECO:0007669"/>
    <property type="project" value="TreeGrafter"/>
</dbReference>
<dbReference type="InterPro" id="IPR040096">
    <property type="entry name" value="Ric1"/>
</dbReference>
<feature type="region of interest" description="Disordered" evidence="3">
    <location>
        <begin position="1086"/>
        <end position="1116"/>
    </location>
</feature>
<feature type="compositionally biased region" description="Gly residues" evidence="3">
    <location>
        <begin position="1107"/>
        <end position="1116"/>
    </location>
</feature>
<dbReference type="PANTHER" id="PTHR22746">
    <property type="entry name" value="RAB6A-GEF COMPLEX PARTNER PROTEIN 1"/>
    <property type="match status" value="1"/>
</dbReference>
<dbReference type="EMBL" id="JAPDMZ010000004">
    <property type="protein sequence ID" value="KAK0557552.1"/>
    <property type="molecule type" value="Genomic_DNA"/>
</dbReference>
<dbReference type="InterPro" id="IPR009771">
    <property type="entry name" value="RIC1_C"/>
</dbReference>
<accession>A0AAN6GVA1</accession>
<dbReference type="Gene3D" id="2.130.10.10">
    <property type="entry name" value="YVTN repeat-like/Quinoprotein amine dehydrogenase"/>
    <property type="match status" value="1"/>
</dbReference>
<protein>
    <submittedName>
        <fullName evidence="5">WD40 repeat protein</fullName>
    </submittedName>
</protein>
<dbReference type="GO" id="GO:0005829">
    <property type="term" value="C:cytosol"/>
    <property type="evidence" value="ECO:0007669"/>
    <property type="project" value="TreeGrafter"/>
</dbReference>
<proteinExistence type="predicted"/>
<sequence>MYWPTSAARVLTLNGAGSPPHPIIAIARSRSGAYWASLTAASLTIWSTRPCQIVAAVHRTQRSIDEYGANTAFSFKPDGSAIIVETDASFALLYDIVFTPSPGGSGSTSSIYSYTPSSGSGSKSAKKESYAPTPTALRTSFQPEAGELVGSNVTSAGSELSKAGVGGNSPNEVVEISFRLVLRIDAGLSCALPIDSHMLVSTLTPPAIQAIPWPDQDNSTTKTTSQSSVINEEQVTSLVHSRAMNTFIWITEEGRAYSTSLTMDTKRPSWRGKCFHGAQNRSKTNDFVPACKAAINARFSLLTVGLEDGTLRIYAYRSPTRKPLYSHSLSIRSSLRSTASFLKTGKVTSLAWTSDGYALAVGFEHGWAVWSTYGKLMASSFRDDWASTSKHFSDSFMFGVQSLFWGPCNSELFILSGTTAKDGKIVDLDRQLFALPFARSAVAGQQSPDNTRYAFVQLDDAVLVYRGSDQPDMSIINPESDVWSNIKIPQAYLALHWPIRYASISNDGRLIAVAGRRGLTHYSAISGRWKRYVLPSQESSFSVRGGLQWYQHVLIAACDAGGENQIRLYSRDLDLDNSQLLHLETLPSPIILTSLFDNSLLVYTADNTFYHFLIAITKDSIKLELCGSITFEGVVGEPTRVRGMSWMIPKQQQLYGNPADDLIVATVIFLIDGKLVLLRPRQTGGDDDEEVAYDMQILADRIEYYWTHLQGIGSLENSLWGYDGHGIKLWLDALTIEQAHYVVEEEDAISSSAGDGEAQREHESETAKIAAGDADHGQEVEQEDAERDFEYKTIRERAYMPLDFYPLCVAMEKGIIIGIEPETSIKKNMDCTIFKSSTNTHLFLQHVLRHHLQLGQLEEAIQFGQHYAGLTYFAHALEILLHSVLEDEADNIQRRQSEALQSENGEEADASNGRAVLDRTQREASFSSADSNNSTSLQINTDLANGGEIRLQVLPTVIAFLQHFSPYLSVVVGCARKTEVARWKYLFATAGEPKELFARCLELDELHVAASYLLVLHTLEPPEESTLYSAKLLQRAMERSDWRLCRDLMRFLSSVDEDGQALAMAVQQAGILKGVDWSKRDPTKAAATIERVGTQRSDQGERDGLRSRGGMGAGGGSLFGASPLSASASGSLFPWKHAGGGLAMSLGQVGLRRGSSWDPTSPGGNASDGTEGGRARKTSFGLLSPPIVGSPKTGTNTPTGKDGQARTSPRRSPSPHGSRLDDVEEEEGG</sequence>
<keyword evidence="2" id="KW-0472">Membrane</keyword>
<dbReference type="Pfam" id="PF07064">
    <property type="entry name" value="RIC1"/>
    <property type="match status" value="1"/>
</dbReference>
<dbReference type="SUPFAM" id="SSF82171">
    <property type="entry name" value="DPP6 N-terminal domain-like"/>
    <property type="match status" value="1"/>
</dbReference>
<dbReference type="GO" id="GO:0000139">
    <property type="term" value="C:Golgi membrane"/>
    <property type="evidence" value="ECO:0007669"/>
    <property type="project" value="TreeGrafter"/>
</dbReference>
<evidence type="ECO:0000256" key="1">
    <source>
        <dbReference type="ARBA" id="ARBA00004370"/>
    </source>
</evidence>
<keyword evidence="6" id="KW-1185">Reference proteome</keyword>